<accession>A0ABW2C8E2</accession>
<reference evidence="12" key="1">
    <citation type="journal article" date="2019" name="Int. J. Syst. Evol. Microbiol.">
        <title>The Global Catalogue of Microorganisms (GCM) 10K type strain sequencing project: providing services to taxonomists for standard genome sequencing and annotation.</title>
        <authorList>
            <consortium name="The Broad Institute Genomics Platform"/>
            <consortium name="The Broad Institute Genome Sequencing Center for Infectious Disease"/>
            <person name="Wu L."/>
            <person name="Ma J."/>
        </authorList>
    </citation>
    <scope>NUCLEOTIDE SEQUENCE [LARGE SCALE GENOMIC DNA]</scope>
    <source>
        <strain evidence="12">KCTC 32255</strain>
    </source>
</reference>
<keyword evidence="4" id="KW-0547">Nucleotide-binding</keyword>
<proteinExistence type="inferred from homology"/>
<evidence type="ECO:0000256" key="5">
    <source>
        <dbReference type="ARBA" id="ARBA00022840"/>
    </source>
</evidence>
<keyword evidence="12" id="KW-1185">Reference proteome</keyword>
<keyword evidence="2" id="KW-0813">Transport</keyword>
<dbReference type="InterPro" id="IPR025302">
    <property type="entry name" value="DrrA1/2-like_C"/>
</dbReference>
<protein>
    <submittedName>
        <fullName evidence="11">ATP-binding cassette domain-containing protein</fullName>
    </submittedName>
</protein>
<dbReference type="Pfam" id="PF00005">
    <property type="entry name" value="ABC_tran"/>
    <property type="match status" value="1"/>
</dbReference>
<dbReference type="PROSITE" id="PS00211">
    <property type="entry name" value="ABC_TRANSPORTER_1"/>
    <property type="match status" value="1"/>
</dbReference>
<keyword evidence="6" id="KW-1278">Translocase</keyword>
<dbReference type="PANTHER" id="PTHR42711:SF19">
    <property type="entry name" value="DOXORUBICIN RESISTANCE ATP-BINDING PROTEIN DRRA"/>
    <property type="match status" value="1"/>
</dbReference>
<dbReference type="RefSeq" id="WP_345393640.1">
    <property type="nucleotide sequence ID" value="NZ_BAABLA010000020.1"/>
</dbReference>
<feature type="domain" description="ABC transporter" evidence="10">
    <location>
        <begin position="6"/>
        <end position="236"/>
    </location>
</feature>
<keyword evidence="5 11" id="KW-0067">ATP-binding</keyword>
<comment type="similarity">
    <text evidence="9">Belongs to the ABC transporter superfamily. Drug exporter-1 (DrugE1) (TC 3.A.1.105) family.</text>
</comment>
<dbReference type="SMART" id="SM00382">
    <property type="entry name" value="AAA"/>
    <property type="match status" value="1"/>
</dbReference>
<dbReference type="EMBL" id="JBHSXX010000001">
    <property type="protein sequence ID" value="MFC6870782.1"/>
    <property type="molecule type" value="Genomic_DNA"/>
</dbReference>
<organism evidence="11 12">
    <name type="scientific">Haloechinothrix salitolerans</name>
    <dbReference type="NCBI Taxonomy" id="926830"/>
    <lineage>
        <taxon>Bacteria</taxon>
        <taxon>Bacillati</taxon>
        <taxon>Actinomycetota</taxon>
        <taxon>Actinomycetes</taxon>
        <taxon>Pseudonocardiales</taxon>
        <taxon>Pseudonocardiaceae</taxon>
        <taxon>Haloechinothrix</taxon>
    </lineage>
</organism>
<evidence type="ECO:0000256" key="6">
    <source>
        <dbReference type="ARBA" id="ARBA00022967"/>
    </source>
</evidence>
<evidence type="ECO:0000256" key="4">
    <source>
        <dbReference type="ARBA" id="ARBA00022741"/>
    </source>
</evidence>
<dbReference type="InterPro" id="IPR017871">
    <property type="entry name" value="ABC_transporter-like_CS"/>
</dbReference>
<dbReference type="PROSITE" id="PS50893">
    <property type="entry name" value="ABC_TRANSPORTER_2"/>
    <property type="match status" value="1"/>
</dbReference>
<evidence type="ECO:0000313" key="11">
    <source>
        <dbReference type="EMBL" id="MFC6870782.1"/>
    </source>
</evidence>
<dbReference type="InterPro" id="IPR003593">
    <property type="entry name" value="AAA+_ATPase"/>
</dbReference>
<keyword evidence="8" id="KW-0046">Antibiotic resistance</keyword>
<dbReference type="InterPro" id="IPR005894">
    <property type="entry name" value="DrrA"/>
</dbReference>
<evidence type="ECO:0000256" key="2">
    <source>
        <dbReference type="ARBA" id="ARBA00022448"/>
    </source>
</evidence>
<evidence type="ECO:0000259" key="10">
    <source>
        <dbReference type="PROSITE" id="PS50893"/>
    </source>
</evidence>
<keyword evidence="3" id="KW-1003">Cell membrane</keyword>
<comment type="caution">
    <text evidence="11">The sequence shown here is derived from an EMBL/GenBank/DDBJ whole genome shotgun (WGS) entry which is preliminary data.</text>
</comment>
<keyword evidence="7" id="KW-0472">Membrane</keyword>
<evidence type="ECO:0000256" key="1">
    <source>
        <dbReference type="ARBA" id="ARBA00004413"/>
    </source>
</evidence>
<sequence length="308" mass="32360">MAHAQIEVTGLGKRYGRLTALDDVSLSVRTGSVLGVLGHNGAGKTTLIDILTTRTKPTSGTATVCGWDVVRFGEHVRGQIGVTSQFAAVDETMSGRRNLLLFARLLGAKRRPAKARADELLATFGLTDAADRKVSTYSGGMRRRLDLAVSLLGKPKVLFLDEPTTGLDPISRAELWRAVAGLAAAGTTVVLTTQYLEEADTLADDVVVLAMGSIVAQGSPTELKAGIGTRTATVTVSPSDVDRAREALTRAGLRARMRDHTLSVALAATTDVPALVRALDHARVAIGDLTITEPSLDDVYLALHGGGA</sequence>
<gene>
    <name evidence="11" type="ORF">ACFQGD_26995</name>
</gene>
<evidence type="ECO:0000256" key="7">
    <source>
        <dbReference type="ARBA" id="ARBA00023136"/>
    </source>
</evidence>
<dbReference type="PANTHER" id="PTHR42711">
    <property type="entry name" value="ABC TRANSPORTER ATP-BINDING PROTEIN"/>
    <property type="match status" value="1"/>
</dbReference>
<dbReference type="Gene3D" id="3.40.50.300">
    <property type="entry name" value="P-loop containing nucleotide triphosphate hydrolases"/>
    <property type="match status" value="1"/>
</dbReference>
<comment type="subcellular location">
    <subcellularLocation>
        <location evidence="1">Cell membrane</location>
        <topology evidence="1">Peripheral membrane protein</topology>
        <orientation evidence="1">Cytoplasmic side</orientation>
    </subcellularLocation>
</comment>
<evidence type="ECO:0000313" key="12">
    <source>
        <dbReference type="Proteomes" id="UP001596337"/>
    </source>
</evidence>
<dbReference type="SUPFAM" id="SSF52540">
    <property type="entry name" value="P-loop containing nucleoside triphosphate hydrolases"/>
    <property type="match status" value="1"/>
</dbReference>
<dbReference type="InterPro" id="IPR003439">
    <property type="entry name" value="ABC_transporter-like_ATP-bd"/>
</dbReference>
<dbReference type="InterPro" id="IPR050763">
    <property type="entry name" value="ABC_transporter_ATP-binding"/>
</dbReference>
<name>A0ABW2C8E2_9PSEU</name>
<dbReference type="GO" id="GO:0005524">
    <property type="term" value="F:ATP binding"/>
    <property type="evidence" value="ECO:0007669"/>
    <property type="project" value="UniProtKB-KW"/>
</dbReference>
<evidence type="ECO:0000256" key="3">
    <source>
        <dbReference type="ARBA" id="ARBA00022475"/>
    </source>
</evidence>
<evidence type="ECO:0000256" key="8">
    <source>
        <dbReference type="ARBA" id="ARBA00023251"/>
    </source>
</evidence>
<evidence type="ECO:0000256" key="9">
    <source>
        <dbReference type="ARBA" id="ARBA00049985"/>
    </source>
</evidence>
<dbReference type="NCBIfam" id="TIGR01188">
    <property type="entry name" value="drrA"/>
    <property type="match status" value="1"/>
</dbReference>
<dbReference type="Proteomes" id="UP001596337">
    <property type="component" value="Unassembled WGS sequence"/>
</dbReference>
<dbReference type="Pfam" id="PF13732">
    <property type="entry name" value="DrrA1-3_C"/>
    <property type="match status" value="1"/>
</dbReference>
<dbReference type="InterPro" id="IPR027417">
    <property type="entry name" value="P-loop_NTPase"/>
</dbReference>